<evidence type="ECO:0000259" key="8">
    <source>
        <dbReference type="PROSITE" id="PS50156"/>
    </source>
</evidence>
<organism evidence="9">
    <name type="scientific">freshwater metagenome</name>
    <dbReference type="NCBI Taxonomy" id="449393"/>
    <lineage>
        <taxon>unclassified sequences</taxon>
        <taxon>metagenomes</taxon>
        <taxon>ecological metagenomes</taxon>
    </lineage>
</organism>
<keyword evidence="4 7" id="KW-0812">Transmembrane</keyword>
<dbReference type="Pfam" id="PF03176">
    <property type="entry name" value="MMPL"/>
    <property type="match status" value="2"/>
</dbReference>
<feature type="transmembrane region" description="Helical" evidence="7">
    <location>
        <begin position="585"/>
        <end position="606"/>
    </location>
</feature>
<dbReference type="SUPFAM" id="SSF82866">
    <property type="entry name" value="Multidrug efflux transporter AcrB transmembrane domain"/>
    <property type="match status" value="2"/>
</dbReference>
<evidence type="ECO:0000256" key="4">
    <source>
        <dbReference type="ARBA" id="ARBA00022692"/>
    </source>
</evidence>
<evidence type="ECO:0000256" key="1">
    <source>
        <dbReference type="ARBA" id="ARBA00004651"/>
    </source>
</evidence>
<sequence>MRNKLDKIITFPGTRLGRWVVIVLWVVLMGALGPASGKLEQVQKNEQSSWLPQNVESVKALNAVAAAQKEETIPTIVVFKRAGTLSAADKTAIQKSILTLQCDPPKTISRTKGLPPAVVAAAVRACGGTAAGKKAAESFVTLGVPAIAPTPIYSKNGNAALVAMDLAATGQGNDIVDSVDQIRAAVHQVPAGLEVKVTGGGGFSADAVKVFAGINSTLLYSTLALVFILLILIYRSPIFWAIPLFTVIFAEGATRGVAYLFAKNGLTLNGQSAGIMSVLVFGAGTDYALLLVSRYREELRKTVSKFDAISIALRKAGPAIVASAGTVILALMCLSFAEVEGTKGLGPAGAIGVAMASLAMLTLLPALLVSFGRRAFWPFVPHFGDSGTDQTHGAWHGLGERIMKRPRAVWIGTLAGLLVLCSGLTVFSTNLTQGNGFRGEVEAAQGQALLAESFPAGKSSPVNIVVNDPSKVEAVRAAVAGDTAVIASVDPEQADLHVGRQTVFNATLLKDPYAESSFANIKELRDRLAANPRIGKGAVLIGGSTAIEYDLREANVRDNKLIIPIVLLVVFIVLALLLRALLIPLLLIGTVIISFFASLGAGAMAFKWIFHFPGADPGLVLLSFIFLVALGVDYNIFLMARTREETQAHGTSKGMLRGLSVTGSVITSAGIVLAGTFAILGVLPLVALTEIGFVIAFGVLLDTFIVRSILVPALVFDVGEKVWWPSALAKANDLSQADLTRQLSD</sequence>
<dbReference type="AlphaFoldDB" id="A0A6J7DLC6"/>
<keyword evidence="3" id="KW-1003">Cell membrane</keyword>
<evidence type="ECO:0000256" key="2">
    <source>
        <dbReference type="ARBA" id="ARBA00010157"/>
    </source>
</evidence>
<reference evidence="9" key="1">
    <citation type="submission" date="2020-05" db="EMBL/GenBank/DDBJ databases">
        <authorList>
            <person name="Chiriac C."/>
            <person name="Salcher M."/>
            <person name="Ghai R."/>
            <person name="Kavagutti S V."/>
        </authorList>
    </citation>
    <scope>NUCLEOTIDE SEQUENCE</scope>
</reference>
<evidence type="ECO:0000256" key="5">
    <source>
        <dbReference type="ARBA" id="ARBA00022989"/>
    </source>
</evidence>
<dbReference type="InterPro" id="IPR050545">
    <property type="entry name" value="Mycobact_MmpL"/>
</dbReference>
<keyword evidence="6 7" id="KW-0472">Membrane</keyword>
<dbReference type="PANTHER" id="PTHR33406">
    <property type="entry name" value="MEMBRANE PROTEIN MJ1562-RELATED"/>
    <property type="match status" value="1"/>
</dbReference>
<evidence type="ECO:0000313" key="9">
    <source>
        <dbReference type="EMBL" id="CAB4871341.1"/>
    </source>
</evidence>
<feature type="transmembrane region" description="Helical" evidence="7">
    <location>
        <begin position="274"/>
        <end position="295"/>
    </location>
</feature>
<feature type="transmembrane region" description="Helical" evidence="7">
    <location>
        <begin position="241"/>
        <end position="262"/>
    </location>
</feature>
<feature type="transmembrane region" description="Helical" evidence="7">
    <location>
        <begin position="691"/>
        <end position="716"/>
    </location>
</feature>
<gene>
    <name evidence="9" type="ORF">UFOPK3444_00744</name>
</gene>
<dbReference type="Gene3D" id="1.20.1640.10">
    <property type="entry name" value="Multidrug efflux transporter AcrB transmembrane domain"/>
    <property type="match status" value="2"/>
</dbReference>
<accession>A0A6J7DLC6</accession>
<feature type="transmembrane region" description="Helical" evidence="7">
    <location>
        <begin position="659"/>
        <end position="685"/>
    </location>
</feature>
<feature type="domain" description="SSD" evidence="8">
    <location>
        <begin position="206"/>
        <end position="370"/>
    </location>
</feature>
<dbReference type="PROSITE" id="PS50156">
    <property type="entry name" value="SSD"/>
    <property type="match status" value="2"/>
</dbReference>
<feature type="transmembrane region" description="Helical" evidence="7">
    <location>
        <begin position="618"/>
        <end position="638"/>
    </location>
</feature>
<feature type="transmembrane region" description="Helical" evidence="7">
    <location>
        <begin position="408"/>
        <end position="427"/>
    </location>
</feature>
<dbReference type="InterPro" id="IPR004869">
    <property type="entry name" value="MMPL_dom"/>
</dbReference>
<evidence type="ECO:0000256" key="6">
    <source>
        <dbReference type="ARBA" id="ARBA00023136"/>
    </source>
</evidence>
<dbReference type="GO" id="GO:0005886">
    <property type="term" value="C:plasma membrane"/>
    <property type="evidence" value="ECO:0007669"/>
    <property type="project" value="UniProtKB-SubCell"/>
</dbReference>
<feature type="transmembrane region" description="Helical" evidence="7">
    <location>
        <begin position="349"/>
        <end position="369"/>
    </location>
</feature>
<feature type="domain" description="SSD" evidence="8">
    <location>
        <begin position="621"/>
        <end position="716"/>
    </location>
</feature>
<keyword evidence="5 7" id="KW-1133">Transmembrane helix</keyword>
<dbReference type="EMBL" id="CAFBLU010000009">
    <property type="protein sequence ID" value="CAB4871341.1"/>
    <property type="molecule type" value="Genomic_DNA"/>
</dbReference>
<feature type="transmembrane region" description="Helical" evidence="7">
    <location>
        <begin position="561"/>
        <end position="578"/>
    </location>
</feature>
<comment type="similarity">
    <text evidence="2">Belongs to the resistance-nodulation-cell division (RND) (TC 2.A.6) family. MmpL subfamily.</text>
</comment>
<proteinExistence type="inferred from homology"/>
<evidence type="ECO:0000256" key="3">
    <source>
        <dbReference type="ARBA" id="ARBA00022475"/>
    </source>
</evidence>
<feature type="transmembrane region" description="Helical" evidence="7">
    <location>
        <begin position="217"/>
        <end position="234"/>
    </location>
</feature>
<evidence type="ECO:0000256" key="7">
    <source>
        <dbReference type="SAM" id="Phobius"/>
    </source>
</evidence>
<protein>
    <submittedName>
        <fullName evidence="9">Unannotated protein</fullName>
    </submittedName>
</protein>
<comment type="subcellular location">
    <subcellularLocation>
        <location evidence="1">Cell membrane</location>
        <topology evidence="1">Multi-pass membrane protein</topology>
    </subcellularLocation>
</comment>
<feature type="transmembrane region" description="Helical" evidence="7">
    <location>
        <begin position="316"/>
        <end position="337"/>
    </location>
</feature>
<dbReference type="PANTHER" id="PTHR33406:SF6">
    <property type="entry name" value="MEMBRANE PROTEIN YDGH-RELATED"/>
    <property type="match status" value="1"/>
</dbReference>
<name>A0A6J7DLC6_9ZZZZ</name>
<dbReference type="InterPro" id="IPR000731">
    <property type="entry name" value="SSD"/>
</dbReference>